<dbReference type="GO" id="GO:0003735">
    <property type="term" value="F:structural constituent of ribosome"/>
    <property type="evidence" value="ECO:0007669"/>
    <property type="project" value="InterPro"/>
</dbReference>
<gene>
    <name evidence="5" type="primary">rpl34e</name>
    <name evidence="6" type="ORF">HA335_04765</name>
</gene>
<organism evidence="6 7">
    <name type="scientific">Methanocaldococcus jannaschii</name>
    <dbReference type="NCBI Taxonomy" id="2190"/>
    <lineage>
        <taxon>Archaea</taxon>
        <taxon>Methanobacteriati</taxon>
        <taxon>Methanobacteriota</taxon>
        <taxon>Methanomada group</taxon>
        <taxon>Methanococci</taxon>
        <taxon>Methanococcales</taxon>
        <taxon>Methanocaldococcaceae</taxon>
        <taxon>Methanocaldococcus</taxon>
    </lineage>
</organism>
<evidence type="ECO:0000256" key="1">
    <source>
        <dbReference type="ARBA" id="ARBA00009875"/>
    </source>
</evidence>
<evidence type="ECO:0000256" key="3">
    <source>
        <dbReference type="ARBA" id="ARBA00023274"/>
    </source>
</evidence>
<dbReference type="AlphaFoldDB" id="A0A832WI77"/>
<dbReference type="SMR" id="A0A832WI77"/>
<evidence type="ECO:0000313" key="7">
    <source>
        <dbReference type="Proteomes" id="UP000645676"/>
    </source>
</evidence>
<dbReference type="GO" id="GO:0006412">
    <property type="term" value="P:translation"/>
    <property type="evidence" value="ECO:0007669"/>
    <property type="project" value="UniProtKB-UniRule"/>
</dbReference>
<evidence type="ECO:0000256" key="4">
    <source>
        <dbReference type="ARBA" id="ARBA00035227"/>
    </source>
</evidence>
<dbReference type="PROSITE" id="PS01145">
    <property type="entry name" value="RIBOSOMAL_L34E"/>
    <property type="match status" value="1"/>
</dbReference>
<dbReference type="OMA" id="MYRSRSW"/>
<name>A0A832WI77_9EURY</name>
<comment type="caution">
    <text evidence="6">The sequence shown here is derived from an EMBL/GenBank/DDBJ whole genome shotgun (WGS) entry which is preliminary data.</text>
</comment>
<evidence type="ECO:0000313" key="6">
    <source>
        <dbReference type="EMBL" id="HII59872.1"/>
    </source>
</evidence>
<dbReference type="Pfam" id="PF01199">
    <property type="entry name" value="Ribosomal_L34e"/>
    <property type="match status" value="1"/>
</dbReference>
<dbReference type="InterPro" id="IPR047868">
    <property type="entry name" value="Ribosomal_L34e_arc-type"/>
</dbReference>
<dbReference type="InterPro" id="IPR008195">
    <property type="entry name" value="Ribosomal_eL34"/>
</dbReference>
<keyword evidence="3 5" id="KW-0687">Ribonucleoprotein</keyword>
<dbReference type="GO" id="GO:1990904">
    <property type="term" value="C:ribonucleoprotein complex"/>
    <property type="evidence" value="ECO:0007669"/>
    <property type="project" value="UniProtKB-KW"/>
</dbReference>
<dbReference type="InterPro" id="IPR038562">
    <property type="entry name" value="Ribosomal_eL34_C_sf"/>
</dbReference>
<dbReference type="NCBIfam" id="NF003143">
    <property type="entry name" value="PRK04059.1"/>
    <property type="match status" value="1"/>
</dbReference>
<evidence type="ECO:0000256" key="5">
    <source>
        <dbReference type="HAMAP-Rule" id="MF_00349"/>
    </source>
</evidence>
<sequence length="89" mass="10524">MPAPRYRSRSYRRIYRRTPGGRIVIHYKRRKPGKPKCAICGAELHGVPRGRPVEIRKLPKSQRRPERPYGGYLCPRCLKRLMIQKARNL</sequence>
<dbReference type="PANTHER" id="PTHR10759">
    <property type="entry name" value="60S RIBOSOMAL PROTEIN L34"/>
    <property type="match status" value="1"/>
</dbReference>
<protein>
    <recommendedName>
        <fullName evidence="4 5">Large ribosomal subunit protein eL34</fullName>
    </recommendedName>
</protein>
<dbReference type="Proteomes" id="UP000645676">
    <property type="component" value="Unassembled WGS sequence"/>
</dbReference>
<dbReference type="RefSeq" id="WP_010870160.1">
    <property type="nucleotide sequence ID" value="NC_000909.1"/>
</dbReference>
<dbReference type="GO" id="GO:0005840">
    <property type="term" value="C:ribosome"/>
    <property type="evidence" value="ECO:0007669"/>
    <property type="project" value="UniProtKB-KW"/>
</dbReference>
<evidence type="ECO:0000256" key="2">
    <source>
        <dbReference type="ARBA" id="ARBA00022980"/>
    </source>
</evidence>
<dbReference type="Gene3D" id="6.20.340.10">
    <property type="match status" value="1"/>
</dbReference>
<proteinExistence type="inferred from homology"/>
<accession>A0A832WI77</accession>
<dbReference type="PRINTS" id="PR01250">
    <property type="entry name" value="RIBOSOMALL34"/>
</dbReference>
<dbReference type="EMBL" id="DUJR01000025">
    <property type="protein sequence ID" value="HII59872.1"/>
    <property type="molecule type" value="Genomic_DNA"/>
</dbReference>
<comment type="similarity">
    <text evidence="1 5">Belongs to the eukaryotic ribosomal protein eL34 family.</text>
</comment>
<dbReference type="InterPro" id="IPR018065">
    <property type="entry name" value="Ribosomal_eL34_CS"/>
</dbReference>
<reference evidence="6" key="1">
    <citation type="journal article" date="2020" name="bioRxiv">
        <title>A rank-normalized archaeal taxonomy based on genome phylogeny resolves widespread incomplete and uneven classifications.</title>
        <authorList>
            <person name="Rinke C."/>
            <person name="Chuvochina M."/>
            <person name="Mussig A.J."/>
            <person name="Chaumeil P.-A."/>
            <person name="Waite D.W."/>
            <person name="Whitman W.B."/>
            <person name="Parks D.H."/>
            <person name="Hugenholtz P."/>
        </authorList>
    </citation>
    <scope>NUCLEOTIDE SEQUENCE</scope>
    <source>
        <strain evidence="6">UBA8849</strain>
    </source>
</reference>
<keyword evidence="2 5" id="KW-0689">Ribosomal protein</keyword>
<dbReference type="HAMAP" id="MF_00349">
    <property type="entry name" value="Ribosomal_eL34"/>
    <property type="match status" value="1"/>
</dbReference>